<evidence type="ECO:0000313" key="2">
    <source>
        <dbReference type="Proteomes" id="UP001162905"/>
    </source>
</evidence>
<accession>A0ABS9IEE2</accession>
<dbReference type="EMBL" id="JAKJXH010000054">
    <property type="protein sequence ID" value="MCF7545629.1"/>
    <property type="molecule type" value="Genomic_DNA"/>
</dbReference>
<protein>
    <submittedName>
        <fullName evidence="1">Uncharacterized protein</fullName>
    </submittedName>
</protein>
<reference evidence="1" key="1">
    <citation type="submission" date="2022-01" db="EMBL/GenBank/DDBJ databases">
        <title>Pseudomonas sp. nov. isolated from Antarctic regolith.</title>
        <authorList>
            <person name="Novakova D."/>
            <person name="Sedlar K."/>
        </authorList>
    </citation>
    <scope>NUCLEOTIDE SEQUENCE</scope>
    <source>
        <strain evidence="1">P2647</strain>
    </source>
</reference>
<proteinExistence type="predicted"/>
<gene>
    <name evidence="1" type="ORF">L4G47_25925</name>
</gene>
<evidence type="ECO:0000313" key="1">
    <source>
        <dbReference type="EMBL" id="MCF7545629.1"/>
    </source>
</evidence>
<keyword evidence="2" id="KW-1185">Reference proteome</keyword>
<sequence>MTRYGNGPVGRGLIELFNAMQRRETPVIKIAEMAASCGVNPRQLLADQFRRGSFDA</sequence>
<dbReference type="Proteomes" id="UP001162905">
    <property type="component" value="Unassembled WGS sequence"/>
</dbReference>
<dbReference type="RefSeq" id="WP_237254925.1">
    <property type="nucleotide sequence ID" value="NZ_JAKJXF010000004.1"/>
</dbReference>
<name>A0ABS9IEE2_9PSED</name>
<organism evidence="1 2">
    <name type="scientific">Pseudomonas petrae</name>
    <dbReference type="NCBI Taxonomy" id="2912190"/>
    <lineage>
        <taxon>Bacteria</taxon>
        <taxon>Pseudomonadati</taxon>
        <taxon>Pseudomonadota</taxon>
        <taxon>Gammaproteobacteria</taxon>
        <taxon>Pseudomonadales</taxon>
        <taxon>Pseudomonadaceae</taxon>
        <taxon>Pseudomonas</taxon>
    </lineage>
</organism>
<comment type="caution">
    <text evidence="1">The sequence shown here is derived from an EMBL/GenBank/DDBJ whole genome shotgun (WGS) entry which is preliminary data.</text>
</comment>